<gene>
    <name evidence="1" type="ORF">WN55_09552</name>
</gene>
<keyword evidence="2" id="KW-1185">Reference proteome</keyword>
<accession>A0A154NYQ4</accession>
<sequence length="75" mass="8254">MTPTEEEKIDLGRVVNDACPFPVISSRSSRWKMTRTRDRKIFIKEGTKLHVAVGGGKNDDGRGCVGSPFGTISFL</sequence>
<proteinExistence type="predicted"/>
<dbReference type="EMBL" id="KQ434783">
    <property type="protein sequence ID" value="KZC04753.1"/>
    <property type="molecule type" value="Genomic_DNA"/>
</dbReference>
<evidence type="ECO:0000313" key="1">
    <source>
        <dbReference type="EMBL" id="KZC04753.1"/>
    </source>
</evidence>
<reference evidence="1 2" key="1">
    <citation type="submission" date="2015-07" db="EMBL/GenBank/DDBJ databases">
        <title>The genome of Dufourea novaeangliae.</title>
        <authorList>
            <person name="Pan H."/>
            <person name="Kapheim K."/>
        </authorList>
    </citation>
    <scope>NUCLEOTIDE SEQUENCE [LARGE SCALE GENOMIC DNA]</scope>
    <source>
        <strain evidence="1">0120121106</strain>
        <tissue evidence="1">Whole body</tissue>
    </source>
</reference>
<protein>
    <submittedName>
        <fullName evidence="1">Uncharacterized protein</fullName>
    </submittedName>
</protein>
<evidence type="ECO:0000313" key="2">
    <source>
        <dbReference type="Proteomes" id="UP000076502"/>
    </source>
</evidence>
<dbReference type="AlphaFoldDB" id="A0A154NYQ4"/>
<organism evidence="1 2">
    <name type="scientific">Dufourea novaeangliae</name>
    <name type="common">Sweat bee</name>
    <dbReference type="NCBI Taxonomy" id="178035"/>
    <lineage>
        <taxon>Eukaryota</taxon>
        <taxon>Metazoa</taxon>
        <taxon>Ecdysozoa</taxon>
        <taxon>Arthropoda</taxon>
        <taxon>Hexapoda</taxon>
        <taxon>Insecta</taxon>
        <taxon>Pterygota</taxon>
        <taxon>Neoptera</taxon>
        <taxon>Endopterygota</taxon>
        <taxon>Hymenoptera</taxon>
        <taxon>Apocrita</taxon>
        <taxon>Aculeata</taxon>
        <taxon>Apoidea</taxon>
        <taxon>Anthophila</taxon>
        <taxon>Halictidae</taxon>
        <taxon>Rophitinae</taxon>
        <taxon>Dufourea</taxon>
    </lineage>
</organism>
<dbReference type="Proteomes" id="UP000076502">
    <property type="component" value="Unassembled WGS sequence"/>
</dbReference>
<name>A0A154NYQ4_DUFNO</name>